<name>A0A1Y1X9N9_9FUNG</name>
<gene>
    <name evidence="1" type="ORF">K493DRAFT_91621</name>
</gene>
<reference evidence="1 2" key="1">
    <citation type="submission" date="2016-07" db="EMBL/GenBank/DDBJ databases">
        <title>Pervasive Adenine N6-methylation of Active Genes in Fungi.</title>
        <authorList>
            <consortium name="DOE Joint Genome Institute"/>
            <person name="Mondo S.J."/>
            <person name="Dannebaum R.O."/>
            <person name="Kuo R.C."/>
            <person name="Labutti K."/>
            <person name="Haridas S."/>
            <person name="Kuo A."/>
            <person name="Salamov A."/>
            <person name="Ahrendt S.R."/>
            <person name="Lipzen A."/>
            <person name="Sullivan W."/>
            <person name="Andreopoulos W.B."/>
            <person name="Clum A."/>
            <person name="Lindquist E."/>
            <person name="Daum C."/>
            <person name="Ramamoorthy G.K."/>
            <person name="Gryganskyi A."/>
            <person name="Culley D."/>
            <person name="Magnuson J.K."/>
            <person name="James T.Y."/>
            <person name="O'Malley M.A."/>
            <person name="Stajich J.E."/>
            <person name="Spatafora J.W."/>
            <person name="Visel A."/>
            <person name="Grigoriev I.V."/>
        </authorList>
    </citation>
    <scope>NUCLEOTIDE SEQUENCE [LARGE SCALE GENOMIC DNA]</scope>
    <source>
        <strain evidence="1 2">CBS 931.73</strain>
    </source>
</reference>
<organism evidence="1 2">
    <name type="scientific">Basidiobolus meristosporus CBS 931.73</name>
    <dbReference type="NCBI Taxonomy" id="1314790"/>
    <lineage>
        <taxon>Eukaryota</taxon>
        <taxon>Fungi</taxon>
        <taxon>Fungi incertae sedis</taxon>
        <taxon>Zoopagomycota</taxon>
        <taxon>Entomophthoromycotina</taxon>
        <taxon>Basidiobolomycetes</taxon>
        <taxon>Basidiobolales</taxon>
        <taxon>Basidiobolaceae</taxon>
        <taxon>Basidiobolus</taxon>
    </lineage>
</organism>
<proteinExistence type="predicted"/>
<dbReference type="InParanoid" id="A0A1Y1X9N9"/>
<comment type="caution">
    <text evidence="1">The sequence shown here is derived from an EMBL/GenBank/DDBJ whole genome shotgun (WGS) entry which is preliminary data.</text>
</comment>
<dbReference type="Proteomes" id="UP000193498">
    <property type="component" value="Unassembled WGS sequence"/>
</dbReference>
<protein>
    <submittedName>
        <fullName evidence="1">Uncharacterized protein</fullName>
    </submittedName>
</protein>
<keyword evidence="2" id="KW-1185">Reference proteome</keyword>
<accession>A0A1Y1X9N9</accession>
<evidence type="ECO:0000313" key="1">
    <source>
        <dbReference type="EMBL" id="ORX82491.1"/>
    </source>
</evidence>
<dbReference type="OrthoDB" id="5594491at2759"/>
<dbReference type="InterPro" id="IPR024368">
    <property type="entry name" value="Ecl1/2/3"/>
</dbReference>
<dbReference type="EMBL" id="MCFE01000669">
    <property type="protein sequence ID" value="ORX82491.1"/>
    <property type="molecule type" value="Genomic_DNA"/>
</dbReference>
<sequence>MDSDWCIVCDKHLNSLGGLYCSEICRRKEQQSSTVPLNSVTLLRLQGFALKRAVPVHNQVAQKKHLLSTALPQALPAGSNLVSPDISPFLLHVI</sequence>
<evidence type="ECO:0000313" key="2">
    <source>
        <dbReference type="Proteomes" id="UP000193498"/>
    </source>
</evidence>
<dbReference type="Pfam" id="PF12855">
    <property type="entry name" value="Ecl1"/>
    <property type="match status" value="1"/>
</dbReference>
<dbReference type="AlphaFoldDB" id="A0A1Y1X9N9"/>